<name>B0JSI2_MICAN</name>
<sequence length="93" mass="10499">MANDSIPQWRKCDRIDGLNSLGIRFAHGSNWRCHPNRFTATTRIGVNCRSKNPKISRRDRFFLPIAGRCGASSLGTKNRLSLGTARKITDYGY</sequence>
<dbReference type="Proteomes" id="UP000001510">
    <property type="component" value="Chromosome"/>
</dbReference>
<protein>
    <submittedName>
        <fullName evidence="1">Uncharacterized protein</fullName>
    </submittedName>
</protein>
<dbReference type="PaxDb" id="449447-MAE_43180"/>
<evidence type="ECO:0000313" key="1">
    <source>
        <dbReference type="EMBL" id="BAG04140.1"/>
    </source>
</evidence>
<dbReference type="HOGENOM" id="CLU_2396368_0_0_3"/>
<dbReference type="STRING" id="449447.MAE_43180"/>
<keyword evidence="2" id="KW-1185">Reference proteome</keyword>
<dbReference type="AlphaFoldDB" id="B0JSI2"/>
<proteinExistence type="predicted"/>
<organism evidence="1 2">
    <name type="scientific">Microcystis aeruginosa (strain NIES-843 / IAM M-2473)</name>
    <dbReference type="NCBI Taxonomy" id="449447"/>
    <lineage>
        <taxon>Bacteria</taxon>
        <taxon>Bacillati</taxon>
        <taxon>Cyanobacteriota</taxon>
        <taxon>Cyanophyceae</taxon>
        <taxon>Oscillatoriophycideae</taxon>
        <taxon>Chroococcales</taxon>
        <taxon>Microcystaceae</taxon>
        <taxon>Microcystis</taxon>
    </lineage>
</organism>
<dbReference type="EMBL" id="AP009552">
    <property type="protein sequence ID" value="BAG04140.1"/>
    <property type="molecule type" value="Genomic_DNA"/>
</dbReference>
<dbReference type="EnsemblBacteria" id="BAG04140">
    <property type="protein sequence ID" value="BAG04140"/>
    <property type="gene ID" value="MAE_43180"/>
</dbReference>
<accession>B0JSI2</accession>
<evidence type="ECO:0000313" key="2">
    <source>
        <dbReference type="Proteomes" id="UP000001510"/>
    </source>
</evidence>
<dbReference type="KEGG" id="mar:MAE_43180"/>
<gene>
    <name evidence="1" type="ordered locus">MAE_43180</name>
</gene>
<reference evidence="1 2" key="1">
    <citation type="journal article" date="2007" name="DNA Res.">
        <title>Complete genomic structure of the bloom-forming toxic cyanobacterium Microcystis aeruginosa NIES-843.</title>
        <authorList>
            <person name="Kaneko T."/>
            <person name="Nakajima N."/>
            <person name="Okamoto S."/>
            <person name="Suzuki I."/>
            <person name="Tanabe Y."/>
            <person name="Tamaoki M."/>
            <person name="Nakamura Y."/>
            <person name="Kasai F."/>
            <person name="Watanabe A."/>
            <person name="Kawashima K."/>
            <person name="Kishida Y."/>
            <person name="Ono A."/>
            <person name="Shimizu Y."/>
            <person name="Takahashi C."/>
            <person name="Minami C."/>
            <person name="Fujishiro T."/>
            <person name="Kohara M."/>
            <person name="Katoh M."/>
            <person name="Nakazaki N."/>
            <person name="Nakayama S."/>
            <person name="Yamada M."/>
            <person name="Tabata S."/>
            <person name="Watanabe M.M."/>
        </authorList>
    </citation>
    <scope>NUCLEOTIDE SEQUENCE [LARGE SCALE GENOMIC DNA]</scope>
    <source>
        <strain evidence="2">NIES-843 / IAM M-247</strain>
    </source>
</reference>